<feature type="compositionally biased region" description="Basic and acidic residues" evidence="1">
    <location>
        <begin position="287"/>
        <end position="300"/>
    </location>
</feature>
<feature type="region of interest" description="Disordered" evidence="1">
    <location>
        <begin position="551"/>
        <end position="718"/>
    </location>
</feature>
<protein>
    <submittedName>
        <fullName evidence="2">(Atlantic silverside) hypothetical protein</fullName>
    </submittedName>
</protein>
<feature type="compositionally biased region" description="Basic and acidic residues" evidence="1">
    <location>
        <begin position="60"/>
        <end position="71"/>
    </location>
</feature>
<comment type="caution">
    <text evidence="2">The sequence shown here is derived from an EMBL/GenBank/DDBJ whole genome shotgun (WGS) entry which is preliminary data.</text>
</comment>
<feature type="compositionally biased region" description="Basic and acidic residues" evidence="1">
    <location>
        <begin position="504"/>
        <end position="521"/>
    </location>
</feature>
<feature type="compositionally biased region" description="Low complexity" evidence="1">
    <location>
        <begin position="384"/>
        <end position="393"/>
    </location>
</feature>
<reference evidence="2" key="1">
    <citation type="submission" date="2021-05" db="EMBL/GenBank/DDBJ databases">
        <authorList>
            <person name="Tigano A."/>
        </authorList>
    </citation>
    <scope>NUCLEOTIDE SEQUENCE</scope>
</reference>
<feature type="compositionally biased region" description="Basic and acidic residues" evidence="1">
    <location>
        <begin position="262"/>
        <end position="278"/>
    </location>
</feature>
<evidence type="ECO:0000313" key="2">
    <source>
        <dbReference type="EMBL" id="CAG5912071.1"/>
    </source>
</evidence>
<feature type="compositionally biased region" description="Basic and acidic residues" evidence="1">
    <location>
        <begin position="118"/>
        <end position="133"/>
    </location>
</feature>
<organism evidence="2 3">
    <name type="scientific">Menidia menidia</name>
    <name type="common">Atlantic silverside</name>
    <dbReference type="NCBI Taxonomy" id="238744"/>
    <lineage>
        <taxon>Eukaryota</taxon>
        <taxon>Metazoa</taxon>
        <taxon>Chordata</taxon>
        <taxon>Craniata</taxon>
        <taxon>Vertebrata</taxon>
        <taxon>Euteleostomi</taxon>
        <taxon>Actinopterygii</taxon>
        <taxon>Neopterygii</taxon>
        <taxon>Teleostei</taxon>
        <taxon>Neoteleostei</taxon>
        <taxon>Acanthomorphata</taxon>
        <taxon>Ovalentaria</taxon>
        <taxon>Atherinomorphae</taxon>
        <taxon>Atheriniformes</taxon>
        <taxon>Atherinopsidae</taxon>
        <taxon>Menidiinae</taxon>
        <taxon>Menidia</taxon>
    </lineage>
</organism>
<feature type="region of interest" description="Disordered" evidence="1">
    <location>
        <begin position="737"/>
        <end position="759"/>
    </location>
</feature>
<feature type="compositionally biased region" description="Basic and acidic residues" evidence="1">
    <location>
        <begin position="232"/>
        <end position="241"/>
    </location>
</feature>
<sequence length="759" mass="80618">MAPLKPQDQTRGAKRRADAKRKAAKTNVRSNISKASDHNSETPEHKEKGRRDSTGPNRRKTSEAEREERSQKGRKRKTGKGKTTECTSPTAEEDGETGKPPPKAAPLTEGGVSNKPPSKSEKKSAYRPVKSEDESGSEAGGSEEGREEALSEGGEEHSSSRGPAETRGGPDTEPSDTQSPTEPSASEDSDRDPAESSRDGSEAGPGALTGSGEEGDGRPEAGGGSGSDSDADEHRMKHQDSQEPAPAPKTPRQQTQPPPPPKEPKYKMFKRSKADKQEKKRAKIEKKKLEKEAKQRAKIEKKNKKKQKYEKSGATTKEVQIPTDISQRDIDGEEDEDEPGLEKNLTGQSQTRLLKAAGKGRPSKATLGPPGQQGAAGAAGGGAQSKVQAASAGRTADQSEEEPSQCEATEEESSKSQEPLIPGRTNMRTLRRMSAWIQKKLPQKLNFKKKFSALTKAIGLSHWLSVRAIKHKQGARRPRGLVLRQRMAMRVASRTSLVSKKGKSLPDDRVDTDGVSSEEKGGQAGGAAGPAQEKEIEAKYAVVLPRMNRLGKAKKTEASQANPGPEVPSSPPGEQTTSQSRPPQPGAKLVLPVKPDLSLLKSMRALPGGSTPAAHVREGSSGPQDPSQRPPAPEEAAWGSSSEPPEADRLLAAARGKLKPSQVKLGRIPGITAGRGPGQPQGPEPVKEGAGGEPRSEPVLDREAGVERAGGGSLYEEEADREVARLMGEGGAYSPPAPPAVHWAGNPRMSGDPQVCGTL</sequence>
<dbReference type="EMBL" id="CAJRST010010001">
    <property type="protein sequence ID" value="CAG5912071.1"/>
    <property type="molecule type" value="Genomic_DNA"/>
</dbReference>
<evidence type="ECO:0000256" key="1">
    <source>
        <dbReference type="SAM" id="MobiDB-lite"/>
    </source>
</evidence>
<gene>
    <name evidence="2" type="ORF">MMEN_LOCUS9971</name>
</gene>
<feature type="compositionally biased region" description="Basic residues" evidence="1">
    <location>
        <begin position="12"/>
        <end position="24"/>
    </location>
</feature>
<feature type="compositionally biased region" description="Acidic residues" evidence="1">
    <location>
        <begin position="398"/>
        <end position="411"/>
    </location>
</feature>
<dbReference type="AlphaFoldDB" id="A0A8S4AWR9"/>
<feature type="region of interest" description="Disordered" evidence="1">
    <location>
        <begin position="493"/>
        <end position="534"/>
    </location>
</feature>
<feature type="compositionally biased region" description="Basic and acidic residues" evidence="1">
    <location>
        <begin position="35"/>
        <end position="53"/>
    </location>
</feature>
<dbReference type="Proteomes" id="UP000677803">
    <property type="component" value="Unassembled WGS sequence"/>
</dbReference>
<accession>A0A8S4AWR9</accession>
<proteinExistence type="predicted"/>
<keyword evidence="3" id="KW-1185">Reference proteome</keyword>
<name>A0A8S4AWR9_9TELE</name>
<evidence type="ECO:0000313" key="3">
    <source>
        <dbReference type="Proteomes" id="UP000677803"/>
    </source>
</evidence>
<dbReference type="OrthoDB" id="8182952at2759"/>
<feature type="compositionally biased region" description="Basic and acidic residues" evidence="1">
    <location>
        <begin position="694"/>
        <end position="706"/>
    </location>
</feature>
<feature type="compositionally biased region" description="Polar residues" evidence="1">
    <location>
        <begin position="175"/>
        <end position="184"/>
    </location>
</feature>
<feature type="compositionally biased region" description="Basic and acidic residues" evidence="1">
    <location>
        <begin position="143"/>
        <end position="159"/>
    </location>
</feature>
<feature type="region of interest" description="Disordered" evidence="1">
    <location>
        <begin position="1"/>
        <end position="427"/>
    </location>
</feature>
<feature type="compositionally biased region" description="Basic and acidic residues" evidence="1">
    <location>
        <begin position="191"/>
        <end position="201"/>
    </location>
</feature>